<feature type="domain" description="Myb/SANT-like" evidence="2">
    <location>
        <begin position="3"/>
        <end position="74"/>
    </location>
</feature>
<proteinExistence type="predicted"/>
<organism evidence="3 4">
    <name type="scientific">Amborella trichopoda</name>
    <dbReference type="NCBI Taxonomy" id="13333"/>
    <lineage>
        <taxon>Eukaryota</taxon>
        <taxon>Viridiplantae</taxon>
        <taxon>Streptophyta</taxon>
        <taxon>Embryophyta</taxon>
        <taxon>Tracheophyta</taxon>
        <taxon>Spermatophyta</taxon>
        <taxon>Magnoliopsida</taxon>
        <taxon>Amborellales</taxon>
        <taxon>Amborellaceae</taxon>
        <taxon>Amborella</taxon>
    </lineage>
</organism>
<dbReference type="PANTHER" id="PTHR46929">
    <property type="entry name" value="EXPRESSED PROTEIN"/>
    <property type="match status" value="1"/>
</dbReference>
<evidence type="ECO:0000313" key="4">
    <source>
        <dbReference type="Proteomes" id="UP000017836"/>
    </source>
</evidence>
<keyword evidence="1" id="KW-0472">Membrane</keyword>
<name>U5D9R6_AMBTC</name>
<dbReference type="InterPro" id="IPR024752">
    <property type="entry name" value="Myb/SANT-like_dom"/>
</dbReference>
<evidence type="ECO:0000313" key="3">
    <source>
        <dbReference type="EMBL" id="ERN18167.1"/>
    </source>
</evidence>
<keyword evidence="1" id="KW-0812">Transmembrane</keyword>
<evidence type="ECO:0000256" key="1">
    <source>
        <dbReference type="SAM" id="Phobius"/>
    </source>
</evidence>
<dbReference type="HOGENOM" id="CLU_2161807_0_0_1"/>
<accession>U5D9R6</accession>
<dbReference type="Proteomes" id="UP000017836">
    <property type="component" value="Unassembled WGS sequence"/>
</dbReference>
<gene>
    <name evidence="3" type="ORF">AMTR_s00054p00158190</name>
</gene>
<dbReference type="Pfam" id="PF12776">
    <property type="entry name" value="Myb_DNA-bind_3"/>
    <property type="match status" value="1"/>
</dbReference>
<dbReference type="AlphaFoldDB" id="U5D9R6"/>
<protein>
    <recommendedName>
        <fullName evidence="2">Myb/SANT-like domain-containing protein</fullName>
    </recommendedName>
</protein>
<keyword evidence="1" id="KW-1133">Transmembrane helix</keyword>
<sequence>MRSKGGFTKEAWSDVEKAMKEKYGEEFDKDRLRNRLTTLKEKYSNVKDLLIFGSRFGWNDAAKMVTIEEAVWDDFIVVRISFFIYVIASFAYEWFRFMGHKSLPLNMQEHP</sequence>
<dbReference type="PANTHER" id="PTHR46929:SF33">
    <property type="entry name" value="L10-INTERACTING MYB DOMAIN-CONTAINING PROTEIN-LIKE ISOFORM X1"/>
    <property type="match status" value="1"/>
</dbReference>
<keyword evidence="4" id="KW-1185">Reference proteome</keyword>
<evidence type="ECO:0000259" key="2">
    <source>
        <dbReference type="Pfam" id="PF12776"/>
    </source>
</evidence>
<reference evidence="4" key="1">
    <citation type="journal article" date="2013" name="Science">
        <title>The Amborella genome and the evolution of flowering plants.</title>
        <authorList>
            <consortium name="Amborella Genome Project"/>
        </authorList>
    </citation>
    <scope>NUCLEOTIDE SEQUENCE [LARGE SCALE GENOMIC DNA]</scope>
</reference>
<dbReference type="EMBL" id="KI392271">
    <property type="protein sequence ID" value="ERN18167.1"/>
    <property type="molecule type" value="Genomic_DNA"/>
</dbReference>
<dbReference type="Gramene" id="ERN18167">
    <property type="protein sequence ID" value="ERN18167"/>
    <property type="gene ID" value="AMTR_s00054p00158190"/>
</dbReference>
<feature type="transmembrane region" description="Helical" evidence="1">
    <location>
        <begin position="76"/>
        <end position="95"/>
    </location>
</feature>